<dbReference type="InterPro" id="IPR015375">
    <property type="entry name" value="NADH_PPase-like_N"/>
</dbReference>
<dbReference type="InterPro" id="IPR049734">
    <property type="entry name" value="NudC-like_C"/>
</dbReference>
<gene>
    <name evidence="11" type="primary">nudC</name>
    <name evidence="11" type="ORF">FPY71_04380</name>
</gene>
<keyword evidence="12" id="KW-1185">Reference proteome</keyword>
<name>A0A5B0E3J4_9HYPH</name>
<dbReference type="PROSITE" id="PS00893">
    <property type="entry name" value="NUDIX_BOX"/>
    <property type="match status" value="1"/>
</dbReference>
<comment type="cofactor">
    <cofactor evidence="2">
        <name>Zn(2+)</name>
        <dbReference type="ChEBI" id="CHEBI:29105"/>
    </cofactor>
</comment>
<dbReference type="InterPro" id="IPR015797">
    <property type="entry name" value="NUDIX_hydrolase-like_dom_sf"/>
</dbReference>
<keyword evidence="5" id="KW-0479">Metal-binding</keyword>
<comment type="cofactor">
    <cofactor evidence="1">
        <name>Mg(2+)</name>
        <dbReference type="ChEBI" id="CHEBI:18420"/>
    </cofactor>
</comment>
<dbReference type="EMBL" id="VTWH01000001">
    <property type="protein sequence ID" value="KAA0972340.1"/>
    <property type="molecule type" value="Genomic_DNA"/>
</dbReference>
<evidence type="ECO:0000256" key="2">
    <source>
        <dbReference type="ARBA" id="ARBA00001947"/>
    </source>
</evidence>
<dbReference type="Pfam" id="PF09297">
    <property type="entry name" value="Zn_ribbon_NUD"/>
    <property type="match status" value="1"/>
</dbReference>
<evidence type="ECO:0000256" key="5">
    <source>
        <dbReference type="ARBA" id="ARBA00022723"/>
    </source>
</evidence>
<comment type="similarity">
    <text evidence="3">Belongs to the Nudix hydrolase family. NudC subfamily.</text>
</comment>
<dbReference type="RefSeq" id="WP_149297962.1">
    <property type="nucleotide sequence ID" value="NZ_VTWH01000001.1"/>
</dbReference>
<accession>A0A5B0E3J4</accession>
<dbReference type="EC" id="3.6.1.22" evidence="4"/>
<dbReference type="GO" id="GO:0019677">
    <property type="term" value="P:NAD+ catabolic process"/>
    <property type="evidence" value="ECO:0007669"/>
    <property type="project" value="TreeGrafter"/>
</dbReference>
<evidence type="ECO:0000313" key="12">
    <source>
        <dbReference type="Proteomes" id="UP000324738"/>
    </source>
</evidence>
<reference evidence="11 12" key="1">
    <citation type="submission" date="2019-08" db="EMBL/GenBank/DDBJ databases">
        <title>Aureimonas fodiniaquatilis sp. nov., isolated from a coal mine wastewater.</title>
        <authorList>
            <person name="Kim W."/>
        </authorList>
    </citation>
    <scope>NUCLEOTIDE SEQUENCE [LARGE SCALE GENOMIC DNA]</scope>
    <source>
        <strain evidence="11 12">CAU 1482</strain>
    </source>
</reference>
<dbReference type="PROSITE" id="PS51462">
    <property type="entry name" value="NUDIX"/>
    <property type="match status" value="1"/>
</dbReference>
<dbReference type="Pfam" id="PF00293">
    <property type="entry name" value="NUDIX"/>
    <property type="match status" value="1"/>
</dbReference>
<dbReference type="InterPro" id="IPR000086">
    <property type="entry name" value="NUDIX_hydrolase_dom"/>
</dbReference>
<keyword evidence="7" id="KW-0460">Magnesium</keyword>
<comment type="caution">
    <text evidence="11">The sequence shown here is derived from an EMBL/GenBank/DDBJ whole genome shotgun (WGS) entry which is preliminary data.</text>
</comment>
<sequence length="301" mass="33405">MTDSPAFCGNLLLRDSEKRTDTSLTTALNNPLAGVYLALGRDWLCKGDEANPQPLFTVTEARALGAEPEQGVLLGWTAQETAPRIAARLPETMQARPESLLLELRSAAMRHVLDADTEAQLAQAQHFLHWHRRNRFCGVCGSHTLSESGGYRRRCTSCNELYFPRTDPVVIMLVYSGDKCLMGRQPHFAPGTYSALAGFVEPGETLEAAVRREVMEEAGIATGKVSYHSSQPWPFPGTLMIGCLAEAHSTDIRFDREELEDCRWFTRDEVVSILAQSHPEGIGAPMRHAIAFHLLRHFAET</sequence>
<evidence type="ECO:0000256" key="7">
    <source>
        <dbReference type="ARBA" id="ARBA00022842"/>
    </source>
</evidence>
<dbReference type="PANTHER" id="PTHR42904:SF6">
    <property type="entry name" value="NAD-CAPPED RNA HYDROLASE NUDT12"/>
    <property type="match status" value="1"/>
</dbReference>
<dbReference type="Gene3D" id="3.90.79.10">
    <property type="entry name" value="Nucleoside Triphosphate Pyrophosphohydrolase"/>
    <property type="match status" value="1"/>
</dbReference>
<evidence type="ECO:0000256" key="9">
    <source>
        <dbReference type="ARBA" id="ARBA00023679"/>
    </source>
</evidence>
<dbReference type="SUPFAM" id="SSF55811">
    <property type="entry name" value="Nudix"/>
    <property type="match status" value="1"/>
</dbReference>
<dbReference type="AlphaFoldDB" id="A0A5B0E3J4"/>
<dbReference type="InterPro" id="IPR050241">
    <property type="entry name" value="NAD-cap_RNA_hydrolase_NudC"/>
</dbReference>
<protein>
    <recommendedName>
        <fullName evidence="4">NAD(+) diphosphatase</fullName>
        <ecNumber evidence="4">3.6.1.22</ecNumber>
    </recommendedName>
</protein>
<evidence type="ECO:0000313" key="11">
    <source>
        <dbReference type="EMBL" id="KAA0972340.1"/>
    </source>
</evidence>
<dbReference type="GO" id="GO:0046872">
    <property type="term" value="F:metal ion binding"/>
    <property type="evidence" value="ECO:0007669"/>
    <property type="project" value="UniProtKB-KW"/>
</dbReference>
<dbReference type="OrthoDB" id="9791656at2"/>
<evidence type="ECO:0000256" key="3">
    <source>
        <dbReference type="ARBA" id="ARBA00009595"/>
    </source>
</evidence>
<dbReference type="Proteomes" id="UP000324738">
    <property type="component" value="Unassembled WGS sequence"/>
</dbReference>
<dbReference type="Pfam" id="PF09296">
    <property type="entry name" value="NUDIX-like"/>
    <property type="match status" value="1"/>
</dbReference>
<dbReference type="InterPro" id="IPR020084">
    <property type="entry name" value="NUDIX_hydrolase_CS"/>
</dbReference>
<comment type="catalytic activity">
    <reaction evidence="9">
        <text>a 5'-end NAD(+)-phospho-ribonucleoside in mRNA + H2O = a 5'-end phospho-adenosine-phospho-ribonucleoside in mRNA + beta-nicotinamide D-ribonucleotide + 2 H(+)</text>
        <dbReference type="Rhea" id="RHEA:60876"/>
        <dbReference type="Rhea" id="RHEA-COMP:15698"/>
        <dbReference type="Rhea" id="RHEA-COMP:15719"/>
        <dbReference type="ChEBI" id="CHEBI:14649"/>
        <dbReference type="ChEBI" id="CHEBI:15377"/>
        <dbReference type="ChEBI" id="CHEBI:15378"/>
        <dbReference type="ChEBI" id="CHEBI:144029"/>
        <dbReference type="ChEBI" id="CHEBI:144051"/>
    </reaction>
    <physiologicalReaction direction="left-to-right" evidence="9">
        <dbReference type="Rhea" id="RHEA:60877"/>
    </physiologicalReaction>
</comment>
<evidence type="ECO:0000256" key="6">
    <source>
        <dbReference type="ARBA" id="ARBA00022801"/>
    </source>
</evidence>
<dbReference type="GO" id="GO:0005829">
    <property type="term" value="C:cytosol"/>
    <property type="evidence" value="ECO:0007669"/>
    <property type="project" value="TreeGrafter"/>
</dbReference>
<evidence type="ECO:0000256" key="4">
    <source>
        <dbReference type="ARBA" id="ARBA00012381"/>
    </source>
</evidence>
<evidence type="ECO:0000256" key="1">
    <source>
        <dbReference type="ARBA" id="ARBA00001946"/>
    </source>
</evidence>
<proteinExistence type="inferred from homology"/>
<organism evidence="11 12">
    <name type="scientific">Aureimonas fodinaquatilis</name>
    <dbReference type="NCBI Taxonomy" id="2565783"/>
    <lineage>
        <taxon>Bacteria</taxon>
        <taxon>Pseudomonadati</taxon>
        <taxon>Pseudomonadota</taxon>
        <taxon>Alphaproteobacteria</taxon>
        <taxon>Hyphomicrobiales</taxon>
        <taxon>Aurantimonadaceae</taxon>
        <taxon>Aureimonas</taxon>
    </lineage>
</organism>
<dbReference type="PANTHER" id="PTHR42904">
    <property type="entry name" value="NUDIX HYDROLASE, NUDC SUBFAMILY"/>
    <property type="match status" value="1"/>
</dbReference>
<keyword evidence="8" id="KW-0520">NAD</keyword>
<evidence type="ECO:0000256" key="8">
    <source>
        <dbReference type="ARBA" id="ARBA00023027"/>
    </source>
</evidence>
<keyword evidence="6 11" id="KW-0378">Hydrolase</keyword>
<dbReference type="Gene3D" id="3.90.79.20">
    <property type="match status" value="1"/>
</dbReference>
<dbReference type="GO" id="GO:0110153">
    <property type="term" value="F:RNA NAD-cap (NMN-forming) hydrolase activity"/>
    <property type="evidence" value="ECO:0007669"/>
    <property type="project" value="RHEA"/>
</dbReference>
<dbReference type="GO" id="GO:0035529">
    <property type="term" value="F:NADH pyrophosphatase activity"/>
    <property type="evidence" value="ECO:0007669"/>
    <property type="project" value="TreeGrafter"/>
</dbReference>
<dbReference type="InterPro" id="IPR015376">
    <property type="entry name" value="Znr_NADH_PPase"/>
</dbReference>
<dbReference type="NCBIfam" id="NF001299">
    <property type="entry name" value="PRK00241.1"/>
    <property type="match status" value="1"/>
</dbReference>
<evidence type="ECO:0000259" key="10">
    <source>
        <dbReference type="PROSITE" id="PS51462"/>
    </source>
</evidence>
<feature type="domain" description="Nudix hydrolase" evidence="10">
    <location>
        <begin position="164"/>
        <end position="288"/>
    </location>
</feature>
<dbReference type="CDD" id="cd03429">
    <property type="entry name" value="NUDIX_NADH_pyrophosphatase_Nudt13"/>
    <property type="match status" value="1"/>
</dbReference>
<dbReference type="GO" id="GO:0006742">
    <property type="term" value="P:NADP+ catabolic process"/>
    <property type="evidence" value="ECO:0007669"/>
    <property type="project" value="TreeGrafter"/>
</dbReference>